<accession>A0A2M7FXH2</accession>
<dbReference type="EMBL" id="PFFQ01000065">
    <property type="protein sequence ID" value="PIW13958.1"/>
    <property type="molecule type" value="Genomic_DNA"/>
</dbReference>
<proteinExistence type="predicted"/>
<dbReference type="Proteomes" id="UP000231019">
    <property type="component" value="Unassembled WGS sequence"/>
</dbReference>
<reference evidence="1 2" key="1">
    <citation type="submission" date="2017-09" db="EMBL/GenBank/DDBJ databases">
        <title>Depth-based differentiation of microbial function through sediment-hosted aquifers and enrichment of novel symbionts in the deep terrestrial subsurface.</title>
        <authorList>
            <person name="Probst A.J."/>
            <person name="Ladd B."/>
            <person name="Jarett J.K."/>
            <person name="Geller-Mcgrath D.E."/>
            <person name="Sieber C.M."/>
            <person name="Emerson J.B."/>
            <person name="Anantharaman K."/>
            <person name="Thomas B.C."/>
            <person name="Malmstrom R."/>
            <person name="Stieglmeier M."/>
            <person name="Klingl A."/>
            <person name="Woyke T."/>
            <person name="Ryan C.M."/>
            <person name="Banfield J.F."/>
        </authorList>
    </citation>
    <scope>NUCLEOTIDE SEQUENCE [LARGE SCALE GENOMIC DNA]</scope>
    <source>
        <strain evidence="1">CG17_big_fil_post_rev_8_21_14_2_50_48_46</strain>
    </source>
</reference>
<sequence length="142" mass="16461">MSLAADISPDDLFQLENPFRKKHVMVMAPNEASFRLIERVLLRMPRLELSHVQNRIEALAHIFMFKPALVIVFCETNQETQAFIQLIRNNPSFKRLPVFAVYTEPLTFWQKLKQGLNIAEKFETPLATERLYATVEGVIESN</sequence>
<evidence type="ECO:0008006" key="3">
    <source>
        <dbReference type="Google" id="ProtNLM"/>
    </source>
</evidence>
<evidence type="ECO:0000313" key="1">
    <source>
        <dbReference type="EMBL" id="PIW13958.1"/>
    </source>
</evidence>
<dbReference type="AlphaFoldDB" id="A0A2M7FXH2"/>
<organism evidence="1 2">
    <name type="scientific">bacterium (Candidatus Blackallbacteria) CG17_big_fil_post_rev_8_21_14_2_50_48_46</name>
    <dbReference type="NCBI Taxonomy" id="2014261"/>
    <lineage>
        <taxon>Bacteria</taxon>
        <taxon>Candidatus Blackallbacteria</taxon>
    </lineage>
</organism>
<protein>
    <recommendedName>
        <fullName evidence="3">Response regulatory domain-containing protein</fullName>
    </recommendedName>
</protein>
<evidence type="ECO:0000313" key="2">
    <source>
        <dbReference type="Proteomes" id="UP000231019"/>
    </source>
</evidence>
<gene>
    <name evidence="1" type="ORF">COW36_23235</name>
</gene>
<name>A0A2M7FXH2_9BACT</name>
<comment type="caution">
    <text evidence="1">The sequence shown here is derived from an EMBL/GenBank/DDBJ whole genome shotgun (WGS) entry which is preliminary data.</text>
</comment>